<evidence type="ECO:0000256" key="1">
    <source>
        <dbReference type="SAM" id="MobiDB-lite"/>
    </source>
</evidence>
<keyword evidence="3" id="KW-1185">Reference proteome</keyword>
<dbReference type="Gramene" id="Ma05_t11520.1">
    <property type="protein sequence ID" value="Ma05_p11520.1"/>
    <property type="gene ID" value="Ma05_g11520"/>
</dbReference>
<name>A0A804J3C4_MUSAM</name>
<reference evidence="2" key="1">
    <citation type="submission" date="2021-05" db="UniProtKB">
        <authorList>
            <consortium name="EnsemblPlants"/>
        </authorList>
    </citation>
    <scope>IDENTIFICATION</scope>
    <source>
        <strain evidence="2">subsp. malaccensis</strain>
    </source>
</reference>
<organism evidence="2 3">
    <name type="scientific">Musa acuminata subsp. malaccensis</name>
    <name type="common">Wild banana</name>
    <name type="synonym">Musa malaccensis</name>
    <dbReference type="NCBI Taxonomy" id="214687"/>
    <lineage>
        <taxon>Eukaryota</taxon>
        <taxon>Viridiplantae</taxon>
        <taxon>Streptophyta</taxon>
        <taxon>Embryophyta</taxon>
        <taxon>Tracheophyta</taxon>
        <taxon>Spermatophyta</taxon>
        <taxon>Magnoliopsida</taxon>
        <taxon>Liliopsida</taxon>
        <taxon>Zingiberales</taxon>
        <taxon>Musaceae</taxon>
        <taxon>Musa</taxon>
    </lineage>
</organism>
<feature type="compositionally biased region" description="Polar residues" evidence="1">
    <location>
        <begin position="1"/>
        <end position="14"/>
    </location>
</feature>
<dbReference type="EnsemblPlants" id="Ma05_t11520.1">
    <property type="protein sequence ID" value="Ma05_p11520.1"/>
    <property type="gene ID" value="Ma05_g11520"/>
</dbReference>
<dbReference type="Proteomes" id="UP000012960">
    <property type="component" value="Unplaced"/>
</dbReference>
<protein>
    <submittedName>
        <fullName evidence="2">Uncharacterized protein</fullName>
    </submittedName>
</protein>
<evidence type="ECO:0000313" key="2">
    <source>
        <dbReference type="EnsemblPlants" id="Ma05_p11520.1"/>
    </source>
</evidence>
<sequence length="28" mass="3223">MMQHGNSQHSQWDKISTVMHGSVRPNND</sequence>
<accession>A0A804J3C4</accession>
<proteinExistence type="predicted"/>
<evidence type="ECO:0000313" key="3">
    <source>
        <dbReference type="Proteomes" id="UP000012960"/>
    </source>
</evidence>
<dbReference type="AlphaFoldDB" id="A0A804J3C4"/>
<feature type="region of interest" description="Disordered" evidence="1">
    <location>
        <begin position="1"/>
        <end position="28"/>
    </location>
</feature>
<dbReference type="InParanoid" id="A0A804J3C4"/>